<evidence type="ECO:0000313" key="5">
    <source>
        <dbReference type="EMBL" id="GFH06437.1"/>
    </source>
</evidence>
<feature type="domain" description="EF-hand" evidence="4">
    <location>
        <begin position="17"/>
        <end position="52"/>
    </location>
</feature>
<dbReference type="Pfam" id="PF13499">
    <property type="entry name" value="EF-hand_7"/>
    <property type="match status" value="1"/>
</dbReference>
<dbReference type="EMBL" id="BLLF01000039">
    <property type="protein sequence ID" value="GFH06437.1"/>
    <property type="molecule type" value="Genomic_DNA"/>
</dbReference>
<evidence type="ECO:0000259" key="4">
    <source>
        <dbReference type="PROSITE" id="PS50222"/>
    </source>
</evidence>
<reference evidence="5 6" key="1">
    <citation type="submission" date="2020-02" db="EMBL/GenBank/DDBJ databases">
        <title>Draft genome sequence of Haematococcus lacustris strain NIES-144.</title>
        <authorList>
            <person name="Morimoto D."/>
            <person name="Nakagawa S."/>
            <person name="Yoshida T."/>
            <person name="Sawayama S."/>
        </authorList>
    </citation>
    <scope>NUCLEOTIDE SEQUENCE [LARGE SCALE GENOMIC DNA]</scope>
    <source>
        <strain evidence="5 6">NIES-144</strain>
    </source>
</reference>
<dbReference type="SMART" id="SM00054">
    <property type="entry name" value="EFh"/>
    <property type="match status" value="2"/>
</dbReference>
<dbReference type="SUPFAM" id="SSF47473">
    <property type="entry name" value="EF-hand"/>
    <property type="match status" value="1"/>
</dbReference>
<name>A0A699Y8D6_HAELA</name>
<dbReference type="InterPro" id="IPR002048">
    <property type="entry name" value="EF_hand_dom"/>
</dbReference>
<dbReference type="PANTHER" id="PTHR45942">
    <property type="entry name" value="PROTEIN PHOSPATASE 3 REGULATORY SUBUNIT B ALPHA ISOFORM TYPE 1"/>
    <property type="match status" value="1"/>
</dbReference>
<proteinExistence type="predicted"/>
<dbReference type="Gene3D" id="1.10.238.10">
    <property type="entry name" value="EF-hand"/>
    <property type="match status" value="1"/>
</dbReference>
<dbReference type="InterPro" id="IPR018247">
    <property type="entry name" value="EF_Hand_1_Ca_BS"/>
</dbReference>
<keyword evidence="2" id="KW-0677">Repeat</keyword>
<dbReference type="PROSITE" id="PS50222">
    <property type="entry name" value="EF_HAND_2"/>
    <property type="match status" value="2"/>
</dbReference>
<protein>
    <recommendedName>
        <fullName evidence="4">EF-hand domain-containing protein</fullName>
    </recommendedName>
</protein>
<organism evidence="5 6">
    <name type="scientific">Haematococcus lacustris</name>
    <name type="common">Green alga</name>
    <name type="synonym">Haematococcus pluvialis</name>
    <dbReference type="NCBI Taxonomy" id="44745"/>
    <lineage>
        <taxon>Eukaryota</taxon>
        <taxon>Viridiplantae</taxon>
        <taxon>Chlorophyta</taxon>
        <taxon>core chlorophytes</taxon>
        <taxon>Chlorophyceae</taxon>
        <taxon>CS clade</taxon>
        <taxon>Chlamydomonadales</taxon>
        <taxon>Haematococcaceae</taxon>
        <taxon>Haematococcus</taxon>
    </lineage>
</organism>
<evidence type="ECO:0000256" key="1">
    <source>
        <dbReference type="ARBA" id="ARBA00022723"/>
    </source>
</evidence>
<feature type="domain" description="EF-hand" evidence="4">
    <location>
        <begin position="53"/>
        <end position="85"/>
    </location>
</feature>
<dbReference type="PROSITE" id="PS00018">
    <property type="entry name" value="EF_HAND_1"/>
    <property type="match status" value="2"/>
</dbReference>
<evidence type="ECO:0000256" key="3">
    <source>
        <dbReference type="ARBA" id="ARBA00022837"/>
    </source>
</evidence>
<keyword evidence="1" id="KW-0479">Metal-binding</keyword>
<dbReference type="GO" id="GO:0005509">
    <property type="term" value="F:calcium ion binding"/>
    <property type="evidence" value="ECO:0007669"/>
    <property type="project" value="InterPro"/>
</dbReference>
<evidence type="ECO:0000313" key="6">
    <source>
        <dbReference type="Proteomes" id="UP000485058"/>
    </source>
</evidence>
<dbReference type="Proteomes" id="UP000485058">
    <property type="component" value="Unassembled WGS sequence"/>
</dbReference>
<dbReference type="CDD" id="cd00051">
    <property type="entry name" value="EFh"/>
    <property type="match status" value="1"/>
</dbReference>
<gene>
    <name evidence="5" type="ORF">HaLaN_01068</name>
</gene>
<dbReference type="AlphaFoldDB" id="A0A699Y8D6"/>
<keyword evidence="3" id="KW-0106">Calcium</keyword>
<accession>A0A699Y8D6</accession>
<sequence length="90" mass="9931">MPPAQFVASTMHMSKLEKEELLQQAFQQLDVDKSGTISIEELSTALKQFGVYDDAAKLLATADKNADGMIDYTEFCALMRNQNEGLRASA</sequence>
<dbReference type="InterPro" id="IPR011992">
    <property type="entry name" value="EF-hand-dom_pair"/>
</dbReference>
<evidence type="ECO:0000256" key="2">
    <source>
        <dbReference type="ARBA" id="ARBA00022737"/>
    </source>
</evidence>
<feature type="non-terminal residue" evidence="5">
    <location>
        <position position="90"/>
    </location>
</feature>
<comment type="caution">
    <text evidence="5">The sequence shown here is derived from an EMBL/GenBank/DDBJ whole genome shotgun (WGS) entry which is preliminary data.</text>
</comment>
<keyword evidence="6" id="KW-1185">Reference proteome</keyword>